<protein>
    <submittedName>
        <fullName evidence="1">Uncharacterized protein</fullName>
    </submittedName>
</protein>
<sequence>MSHARQDRAFSYSLDEKNGACNEIRPASLRVCNGEKYIKINLLRGATAVADALSEVCESLRAIRVKGFAQGFSFSGVDDENARDRRVGNALVVTPQGFAFIL</sequence>
<proteinExistence type="predicted"/>
<evidence type="ECO:0000313" key="1">
    <source>
        <dbReference type="EMBL" id="MBS8259349.1"/>
    </source>
</evidence>
<dbReference type="Proteomes" id="UP000705379">
    <property type="component" value="Unassembled WGS sequence"/>
</dbReference>
<gene>
    <name evidence="1" type="ORF">DYI23_03860</name>
</gene>
<accession>A0A944CA59</accession>
<name>A0A944CA59_9HYPH</name>
<dbReference type="AlphaFoldDB" id="A0A944CA59"/>
<organism evidence="1 2">
    <name type="scientific">Roseibium polysiphoniae</name>
    <dbReference type="NCBI Taxonomy" id="2571221"/>
    <lineage>
        <taxon>Bacteria</taxon>
        <taxon>Pseudomonadati</taxon>
        <taxon>Pseudomonadota</taxon>
        <taxon>Alphaproteobacteria</taxon>
        <taxon>Hyphomicrobiales</taxon>
        <taxon>Stappiaceae</taxon>
        <taxon>Roseibium</taxon>
    </lineage>
</organism>
<evidence type="ECO:0000313" key="2">
    <source>
        <dbReference type="Proteomes" id="UP000705379"/>
    </source>
</evidence>
<comment type="caution">
    <text evidence="1">The sequence shown here is derived from an EMBL/GenBank/DDBJ whole genome shotgun (WGS) entry which is preliminary data.</text>
</comment>
<dbReference type="EMBL" id="QTKU01000001">
    <property type="protein sequence ID" value="MBS8259349.1"/>
    <property type="molecule type" value="Genomic_DNA"/>
</dbReference>
<reference evidence="1" key="2">
    <citation type="journal article" date="2021" name="Microorganisms">
        <title>Bacterial Dimethylsulfoniopropionate Biosynthesis in the East China Sea.</title>
        <authorList>
            <person name="Liu J."/>
            <person name="Zhang Y."/>
            <person name="Liu J."/>
            <person name="Zhong H."/>
            <person name="Williams B.T."/>
            <person name="Zheng Y."/>
            <person name="Curson A.R.J."/>
            <person name="Sun C."/>
            <person name="Sun H."/>
            <person name="Song D."/>
            <person name="Wagner Mackenzie B."/>
            <person name="Bermejo Martinez A."/>
            <person name="Todd J.D."/>
            <person name="Zhang X.H."/>
        </authorList>
    </citation>
    <scope>NUCLEOTIDE SEQUENCE</scope>
    <source>
        <strain evidence="1">AESS21</strain>
    </source>
</reference>
<reference evidence="1" key="1">
    <citation type="submission" date="2018-08" db="EMBL/GenBank/DDBJ databases">
        <authorList>
            <person name="Jin W."/>
            <person name="Wang H."/>
            <person name="Yang Y."/>
            <person name="Li M."/>
            <person name="Liu J."/>
        </authorList>
    </citation>
    <scope>NUCLEOTIDE SEQUENCE</scope>
    <source>
        <strain evidence="1">AESS21</strain>
    </source>
</reference>